<protein>
    <submittedName>
        <fullName evidence="2 3">Uncharacterized protein</fullName>
    </submittedName>
</protein>
<organism evidence="2">
    <name type="scientific">Gaeumannomyces tritici (strain R3-111a-1)</name>
    <name type="common">Wheat and barley take-all root rot fungus</name>
    <name type="synonym">Gaeumannomyces graminis var. tritici</name>
    <dbReference type="NCBI Taxonomy" id="644352"/>
    <lineage>
        <taxon>Eukaryota</taxon>
        <taxon>Fungi</taxon>
        <taxon>Dikarya</taxon>
        <taxon>Ascomycota</taxon>
        <taxon>Pezizomycotina</taxon>
        <taxon>Sordariomycetes</taxon>
        <taxon>Sordariomycetidae</taxon>
        <taxon>Magnaporthales</taxon>
        <taxon>Magnaporthaceae</taxon>
        <taxon>Gaeumannomyces</taxon>
    </lineage>
</organism>
<gene>
    <name evidence="3" type="primary">20353525</name>
    <name evidence="2" type="ORF">GGTG_13067</name>
</gene>
<dbReference type="OrthoDB" id="2251794at2759"/>
<reference evidence="4" key="1">
    <citation type="submission" date="2010-07" db="EMBL/GenBank/DDBJ databases">
        <title>The genome sequence of Gaeumannomyces graminis var. tritici strain R3-111a-1.</title>
        <authorList>
            <consortium name="The Broad Institute Genome Sequencing Platform"/>
            <person name="Ma L.-J."/>
            <person name="Dead R."/>
            <person name="Young S."/>
            <person name="Zeng Q."/>
            <person name="Koehrsen M."/>
            <person name="Alvarado L."/>
            <person name="Berlin A."/>
            <person name="Chapman S.B."/>
            <person name="Chen Z."/>
            <person name="Freedman E."/>
            <person name="Gellesch M."/>
            <person name="Goldberg J."/>
            <person name="Griggs A."/>
            <person name="Gujja S."/>
            <person name="Heilman E.R."/>
            <person name="Heiman D."/>
            <person name="Hepburn T."/>
            <person name="Howarth C."/>
            <person name="Jen D."/>
            <person name="Larson L."/>
            <person name="Mehta T."/>
            <person name="Neiman D."/>
            <person name="Pearson M."/>
            <person name="Roberts A."/>
            <person name="Saif S."/>
            <person name="Shea T."/>
            <person name="Shenoy N."/>
            <person name="Sisk P."/>
            <person name="Stolte C."/>
            <person name="Sykes S."/>
            <person name="Walk T."/>
            <person name="White J."/>
            <person name="Yandava C."/>
            <person name="Haas B."/>
            <person name="Nusbaum C."/>
            <person name="Birren B."/>
        </authorList>
    </citation>
    <scope>NUCLEOTIDE SEQUENCE [LARGE SCALE GENOMIC DNA]</scope>
    <source>
        <strain evidence="4">R3-111a-1</strain>
    </source>
</reference>
<evidence type="ECO:0000313" key="2">
    <source>
        <dbReference type="EMBL" id="EJT69448.1"/>
    </source>
</evidence>
<dbReference type="HOGENOM" id="CLU_147540_0_0_1"/>
<feature type="signal peptide" evidence="1">
    <location>
        <begin position="1"/>
        <end position="17"/>
    </location>
</feature>
<dbReference type="GeneID" id="20353525"/>
<evidence type="ECO:0000256" key="1">
    <source>
        <dbReference type="SAM" id="SignalP"/>
    </source>
</evidence>
<reference evidence="3" key="4">
    <citation type="journal article" date="2015" name="G3 (Bethesda)">
        <title>Genome sequences of three phytopathogenic species of the Magnaporthaceae family of fungi.</title>
        <authorList>
            <person name="Okagaki L.H."/>
            <person name="Nunes C.C."/>
            <person name="Sailsbery J."/>
            <person name="Clay B."/>
            <person name="Brown D."/>
            <person name="John T."/>
            <person name="Oh Y."/>
            <person name="Young N."/>
            <person name="Fitzgerald M."/>
            <person name="Haas B.J."/>
            <person name="Zeng Q."/>
            <person name="Young S."/>
            <person name="Adiconis X."/>
            <person name="Fan L."/>
            <person name="Levin J.Z."/>
            <person name="Mitchell T.K."/>
            <person name="Okubara P.A."/>
            <person name="Farman M.L."/>
            <person name="Kohn L.M."/>
            <person name="Birren B."/>
            <person name="Ma L.-J."/>
            <person name="Dean R.A."/>
        </authorList>
    </citation>
    <scope>NUCLEOTIDE SEQUENCE</scope>
    <source>
        <strain evidence="3">R3-111a-1</strain>
    </source>
</reference>
<dbReference type="VEuPathDB" id="FungiDB:GGTG_13067"/>
<reference evidence="3" key="5">
    <citation type="submission" date="2018-04" db="UniProtKB">
        <authorList>
            <consortium name="EnsemblFungi"/>
        </authorList>
    </citation>
    <scope>IDENTIFICATION</scope>
    <source>
        <strain evidence="3">R3-111a-1</strain>
    </source>
</reference>
<feature type="chain" id="PRO_5015095309" evidence="1">
    <location>
        <begin position="18"/>
        <end position="102"/>
    </location>
</feature>
<dbReference type="eggNOG" id="ENOG502SBVQ">
    <property type="taxonomic scope" value="Eukaryota"/>
</dbReference>
<keyword evidence="1" id="KW-0732">Signal</keyword>
<accession>J3PHT6</accession>
<dbReference type="RefSeq" id="XP_009229233.1">
    <property type="nucleotide sequence ID" value="XM_009230969.1"/>
</dbReference>
<proteinExistence type="predicted"/>
<keyword evidence="4" id="KW-1185">Reference proteome</keyword>
<dbReference type="Proteomes" id="UP000006039">
    <property type="component" value="Unassembled WGS sequence"/>
</dbReference>
<evidence type="ECO:0000313" key="4">
    <source>
        <dbReference type="Proteomes" id="UP000006039"/>
    </source>
</evidence>
<sequence>MKSLLVAIPLLAGLSTAAINDLCQAQGYQGTCQTTTWCGNRGGSQPVVGACPNDPNNVKCCLFPRCSSSRGYCMGTASGLCSTSFVSGQCPGPNSYRCCLSR</sequence>
<reference evidence="2" key="2">
    <citation type="submission" date="2010-07" db="EMBL/GenBank/DDBJ databases">
        <authorList>
            <consortium name="The Broad Institute Genome Sequencing Platform"/>
            <consortium name="Broad Institute Genome Sequencing Center for Infectious Disease"/>
            <person name="Ma L.-J."/>
            <person name="Dead R."/>
            <person name="Young S."/>
            <person name="Zeng Q."/>
            <person name="Koehrsen M."/>
            <person name="Alvarado L."/>
            <person name="Berlin A."/>
            <person name="Chapman S.B."/>
            <person name="Chen Z."/>
            <person name="Freedman E."/>
            <person name="Gellesch M."/>
            <person name="Goldberg J."/>
            <person name="Griggs A."/>
            <person name="Gujja S."/>
            <person name="Heilman E.R."/>
            <person name="Heiman D."/>
            <person name="Hepburn T."/>
            <person name="Howarth C."/>
            <person name="Jen D."/>
            <person name="Larson L."/>
            <person name="Mehta T."/>
            <person name="Neiman D."/>
            <person name="Pearson M."/>
            <person name="Roberts A."/>
            <person name="Saif S."/>
            <person name="Shea T."/>
            <person name="Shenoy N."/>
            <person name="Sisk P."/>
            <person name="Stolte C."/>
            <person name="Sykes S."/>
            <person name="Walk T."/>
            <person name="White J."/>
            <person name="Yandava C."/>
            <person name="Haas B."/>
            <person name="Nusbaum C."/>
            <person name="Birren B."/>
        </authorList>
    </citation>
    <scope>NUCLEOTIDE SEQUENCE</scope>
    <source>
        <strain evidence="2">R3-111a-1</strain>
    </source>
</reference>
<reference evidence="2" key="3">
    <citation type="submission" date="2010-09" db="EMBL/GenBank/DDBJ databases">
        <title>Annotation of Gaeumannomyces graminis var. tritici R3-111a-1.</title>
        <authorList>
            <consortium name="The Broad Institute Genome Sequencing Platform"/>
            <person name="Ma L.-J."/>
            <person name="Dead R."/>
            <person name="Young S.K."/>
            <person name="Zeng Q."/>
            <person name="Gargeya S."/>
            <person name="Fitzgerald M."/>
            <person name="Haas B."/>
            <person name="Abouelleil A."/>
            <person name="Alvarado L."/>
            <person name="Arachchi H.M."/>
            <person name="Berlin A."/>
            <person name="Brown A."/>
            <person name="Chapman S.B."/>
            <person name="Chen Z."/>
            <person name="Dunbar C."/>
            <person name="Freedman E."/>
            <person name="Gearin G."/>
            <person name="Gellesch M."/>
            <person name="Goldberg J."/>
            <person name="Griggs A."/>
            <person name="Gujja S."/>
            <person name="Heiman D."/>
            <person name="Howarth C."/>
            <person name="Larson L."/>
            <person name="Lui A."/>
            <person name="MacDonald P.J.P."/>
            <person name="Mehta T."/>
            <person name="Montmayeur A."/>
            <person name="Murphy C."/>
            <person name="Neiman D."/>
            <person name="Pearson M."/>
            <person name="Priest M."/>
            <person name="Roberts A."/>
            <person name="Saif S."/>
            <person name="Shea T."/>
            <person name="Shenoy N."/>
            <person name="Sisk P."/>
            <person name="Stolte C."/>
            <person name="Sykes S."/>
            <person name="Yandava C."/>
            <person name="Wortman J."/>
            <person name="Nusbaum C."/>
            <person name="Birren B."/>
        </authorList>
    </citation>
    <scope>NUCLEOTIDE SEQUENCE</scope>
    <source>
        <strain evidence="2">R3-111a-1</strain>
    </source>
</reference>
<dbReference type="EnsemblFungi" id="EJT69448">
    <property type="protein sequence ID" value="EJT69448"/>
    <property type="gene ID" value="GGTG_13067"/>
</dbReference>
<name>J3PHT6_GAET3</name>
<dbReference type="EMBL" id="GL385404">
    <property type="protein sequence ID" value="EJT69448.1"/>
    <property type="molecule type" value="Genomic_DNA"/>
</dbReference>
<dbReference type="AlphaFoldDB" id="J3PHT6"/>
<evidence type="ECO:0000313" key="3">
    <source>
        <dbReference type="EnsemblFungi" id="EJT69448"/>
    </source>
</evidence>
<dbReference type="STRING" id="644352.J3PHT6"/>